<feature type="transmembrane region" description="Helical" evidence="9">
    <location>
        <begin position="241"/>
        <end position="258"/>
    </location>
</feature>
<keyword evidence="5 9" id="KW-0812">Transmembrane</keyword>
<protein>
    <submittedName>
        <fullName evidence="11">Glycosyltransferase family 39 protein</fullName>
    </submittedName>
</protein>
<dbReference type="EMBL" id="JALKCH010000002">
    <property type="protein sequence ID" value="MCK0195911.1"/>
    <property type="molecule type" value="Genomic_DNA"/>
</dbReference>
<evidence type="ECO:0000256" key="6">
    <source>
        <dbReference type="ARBA" id="ARBA00022989"/>
    </source>
</evidence>
<organism evidence="11 12">
    <name type="scientific">Ancylobacter crimeensis</name>
    <dbReference type="NCBI Taxonomy" id="2579147"/>
    <lineage>
        <taxon>Bacteria</taxon>
        <taxon>Pseudomonadati</taxon>
        <taxon>Pseudomonadota</taxon>
        <taxon>Alphaproteobacteria</taxon>
        <taxon>Hyphomicrobiales</taxon>
        <taxon>Xanthobacteraceae</taxon>
        <taxon>Ancylobacter</taxon>
    </lineage>
</organism>
<evidence type="ECO:0000256" key="7">
    <source>
        <dbReference type="ARBA" id="ARBA00023136"/>
    </source>
</evidence>
<feature type="transmembrane region" description="Helical" evidence="9">
    <location>
        <begin position="346"/>
        <end position="365"/>
    </location>
</feature>
<dbReference type="Pfam" id="PF13231">
    <property type="entry name" value="PMT_2"/>
    <property type="match status" value="1"/>
</dbReference>
<evidence type="ECO:0000256" key="4">
    <source>
        <dbReference type="ARBA" id="ARBA00022679"/>
    </source>
</evidence>
<feature type="transmembrane region" description="Helical" evidence="9">
    <location>
        <begin position="212"/>
        <end position="229"/>
    </location>
</feature>
<dbReference type="Proteomes" id="UP001203284">
    <property type="component" value="Unassembled WGS sequence"/>
</dbReference>
<evidence type="ECO:0000256" key="9">
    <source>
        <dbReference type="SAM" id="Phobius"/>
    </source>
</evidence>
<sequence>MSLRVSELPLAGDEPASFIARAWRSARLTRLASLGLFAALTAFVLLTFRDYGISNDEPVQHTYGQLLLTWYASGFTDDRAFHYINLYLYGGLFDMIAAGLEHVVPLPVYEWRHLLSAMFGLFGFVGVWKLARLLGSEKAGILAVALLAVTGMYGGAMFTHTKDVPFAAFMVWSLYCITALVVRLPEQPRWRVVVGLGLAVGCAFGQRVGGVFAVLYLLLTVGIAAVVFRDIRLPLRLLPRLCVAGLIALAIIAVTWPWSMLPPTNFFKAMGAFSNFTFDLSTLINGQDTPINELPGTYMSEYLLIKLPEATLLGLVAALAVAIVAAAGLVRAGGTGAAIRLHPRRVLAFLPLGLAIAVPVAFTLIEHPPLYNGIRHFLFVMPPVTILAALGFRAAWRRMNARALPLGLAFGAAALAVYAYNLDIFVRMHPYQYVTYNELVGGTAGAWGRFEGDYWSDSLREAAIDLRRGIEHEVQAAPHRYKVAVCAEDVQASTYLGPNVDMTENWDEADFLLTARNIGCDDVVSGMTYKTVTRMGIPLAMAVDMRARHTPLAEPLPWDDRDDGTSKGVDPDAPAVSLKDSGGTAVATQTNPLSATP</sequence>
<name>A0ABT0D7J8_9HYPH</name>
<feature type="transmembrane region" description="Helical" evidence="9">
    <location>
        <begin position="403"/>
        <end position="420"/>
    </location>
</feature>
<feature type="transmembrane region" description="Helical" evidence="9">
    <location>
        <begin position="377"/>
        <end position="396"/>
    </location>
</feature>
<feature type="compositionally biased region" description="Polar residues" evidence="8">
    <location>
        <begin position="586"/>
        <end position="597"/>
    </location>
</feature>
<keyword evidence="6 9" id="KW-1133">Transmembrane helix</keyword>
<accession>A0ABT0D7J8</accession>
<feature type="transmembrane region" description="Helical" evidence="9">
    <location>
        <begin position="164"/>
        <end position="182"/>
    </location>
</feature>
<feature type="transmembrane region" description="Helical" evidence="9">
    <location>
        <begin position="140"/>
        <end position="158"/>
    </location>
</feature>
<evidence type="ECO:0000256" key="2">
    <source>
        <dbReference type="ARBA" id="ARBA00022475"/>
    </source>
</evidence>
<keyword evidence="2" id="KW-1003">Cell membrane</keyword>
<proteinExistence type="predicted"/>
<evidence type="ECO:0000313" key="11">
    <source>
        <dbReference type="EMBL" id="MCK0195911.1"/>
    </source>
</evidence>
<dbReference type="PANTHER" id="PTHR33908">
    <property type="entry name" value="MANNOSYLTRANSFERASE YKCB-RELATED"/>
    <property type="match status" value="1"/>
</dbReference>
<keyword evidence="4" id="KW-0808">Transferase</keyword>
<feature type="transmembrane region" description="Helical" evidence="9">
    <location>
        <begin position="31"/>
        <end position="48"/>
    </location>
</feature>
<evidence type="ECO:0000259" key="10">
    <source>
        <dbReference type="Pfam" id="PF13231"/>
    </source>
</evidence>
<dbReference type="RefSeq" id="WP_247026361.1">
    <property type="nucleotide sequence ID" value="NZ_JALKCH010000002.1"/>
</dbReference>
<gene>
    <name evidence="11" type="ORF">MWN34_03200</name>
</gene>
<feature type="domain" description="Glycosyltransferase RgtA/B/C/D-like" evidence="10">
    <location>
        <begin position="114"/>
        <end position="258"/>
    </location>
</feature>
<feature type="region of interest" description="Disordered" evidence="8">
    <location>
        <begin position="553"/>
        <end position="597"/>
    </location>
</feature>
<evidence type="ECO:0000256" key="8">
    <source>
        <dbReference type="SAM" id="MobiDB-lite"/>
    </source>
</evidence>
<evidence type="ECO:0000256" key="5">
    <source>
        <dbReference type="ARBA" id="ARBA00022692"/>
    </source>
</evidence>
<dbReference type="InterPro" id="IPR038731">
    <property type="entry name" value="RgtA/B/C-like"/>
</dbReference>
<comment type="caution">
    <text evidence="11">The sequence shown here is derived from an EMBL/GenBank/DDBJ whole genome shotgun (WGS) entry which is preliminary data.</text>
</comment>
<feature type="transmembrane region" description="Helical" evidence="9">
    <location>
        <begin position="111"/>
        <end position="128"/>
    </location>
</feature>
<evidence type="ECO:0000256" key="3">
    <source>
        <dbReference type="ARBA" id="ARBA00022676"/>
    </source>
</evidence>
<evidence type="ECO:0000256" key="1">
    <source>
        <dbReference type="ARBA" id="ARBA00004651"/>
    </source>
</evidence>
<reference evidence="11 12" key="1">
    <citation type="submission" date="2022-04" db="EMBL/GenBank/DDBJ databases">
        <authorList>
            <person name="Grouzdev D.S."/>
            <person name="Pantiukh K.S."/>
            <person name="Krutkina M.S."/>
        </authorList>
    </citation>
    <scope>NUCLEOTIDE SEQUENCE [LARGE SCALE GENOMIC DNA]</scope>
    <source>
        <strain evidence="11 12">6x-1</strain>
    </source>
</reference>
<evidence type="ECO:0000313" key="12">
    <source>
        <dbReference type="Proteomes" id="UP001203284"/>
    </source>
</evidence>
<comment type="subcellular location">
    <subcellularLocation>
        <location evidence="1">Cell membrane</location>
        <topology evidence="1">Multi-pass membrane protein</topology>
    </subcellularLocation>
</comment>
<keyword evidence="3" id="KW-0328">Glycosyltransferase</keyword>
<feature type="transmembrane region" description="Helical" evidence="9">
    <location>
        <begin position="312"/>
        <end position="334"/>
    </location>
</feature>
<keyword evidence="7 9" id="KW-0472">Membrane</keyword>
<keyword evidence="12" id="KW-1185">Reference proteome</keyword>
<dbReference type="InterPro" id="IPR050297">
    <property type="entry name" value="LipidA_mod_glycosyltrf_83"/>
</dbReference>
<dbReference type="PANTHER" id="PTHR33908:SF11">
    <property type="entry name" value="MEMBRANE PROTEIN"/>
    <property type="match status" value="1"/>
</dbReference>